<dbReference type="SUPFAM" id="SSF51658">
    <property type="entry name" value="Xylose isomerase-like"/>
    <property type="match status" value="1"/>
</dbReference>
<dbReference type="RefSeq" id="WP_220193279.1">
    <property type="nucleotide sequence ID" value="NZ_BNJF01000001.1"/>
</dbReference>
<sequence>MQIGLQLYTVRDQTAQDFKGTIREVARIGYQGVEFAGYGGLSAEELNELLKETGLKALGSHVSYQALQADSAKEIEYCRQIGCPYLVIPYMSLEELNDVELLRTFIANVNEYSKQCKDAGITLCYHNHSHEFEKLNGSHLLDLIAEGTDASLVKLEVDTYWVTYAGLDPVAYLRQYTGRVPLIHLKDMTTERTFTEVGDGTIDIASIVSTGNEIGVEWGIVENDAPAIPSLDSARRSFANLQKLAV</sequence>
<dbReference type="Pfam" id="PF01261">
    <property type="entry name" value="AP_endonuc_2"/>
    <property type="match status" value="1"/>
</dbReference>
<reference evidence="2" key="1">
    <citation type="submission" date="2020-10" db="EMBL/GenBank/DDBJ databases">
        <title>Taxonomic study of unclassified bacteria belonging to the class Ktedonobacteria.</title>
        <authorList>
            <person name="Yabe S."/>
            <person name="Wang C.M."/>
            <person name="Zheng Y."/>
            <person name="Sakai Y."/>
            <person name="Cavaletti L."/>
            <person name="Monciardini P."/>
            <person name="Donadio S."/>
        </authorList>
    </citation>
    <scope>NUCLEOTIDE SEQUENCE</scope>
    <source>
        <strain evidence="2">SOSP1-1</strain>
    </source>
</reference>
<dbReference type="PANTHER" id="PTHR12110:SF41">
    <property type="entry name" value="INOSOSE DEHYDRATASE"/>
    <property type="match status" value="1"/>
</dbReference>
<dbReference type="InterPro" id="IPR013022">
    <property type="entry name" value="Xyl_isomerase-like_TIM-brl"/>
</dbReference>
<dbReference type="GO" id="GO:0016853">
    <property type="term" value="F:isomerase activity"/>
    <property type="evidence" value="ECO:0007669"/>
    <property type="project" value="UniProtKB-KW"/>
</dbReference>
<feature type="domain" description="Xylose isomerase-like TIM barrel" evidence="1">
    <location>
        <begin position="22"/>
        <end position="239"/>
    </location>
</feature>
<accession>A0A8J3HU77</accession>
<keyword evidence="2" id="KW-0413">Isomerase</keyword>
<dbReference type="EMBL" id="BNJF01000001">
    <property type="protein sequence ID" value="GHO43829.1"/>
    <property type="molecule type" value="Genomic_DNA"/>
</dbReference>
<evidence type="ECO:0000313" key="2">
    <source>
        <dbReference type="EMBL" id="GHO43829.1"/>
    </source>
</evidence>
<dbReference type="AlphaFoldDB" id="A0A8J3HU77"/>
<dbReference type="Gene3D" id="3.20.20.150">
    <property type="entry name" value="Divalent-metal-dependent TIM barrel enzymes"/>
    <property type="match status" value="1"/>
</dbReference>
<protein>
    <submittedName>
        <fullName evidence="2">Sugar phosphate isomerase</fullName>
    </submittedName>
</protein>
<dbReference type="Proteomes" id="UP000612362">
    <property type="component" value="Unassembled WGS sequence"/>
</dbReference>
<evidence type="ECO:0000313" key="3">
    <source>
        <dbReference type="Proteomes" id="UP000612362"/>
    </source>
</evidence>
<keyword evidence="3" id="KW-1185">Reference proteome</keyword>
<name>A0A8J3HU77_9CHLR</name>
<dbReference type="PANTHER" id="PTHR12110">
    <property type="entry name" value="HYDROXYPYRUVATE ISOMERASE"/>
    <property type="match status" value="1"/>
</dbReference>
<organism evidence="2 3">
    <name type="scientific">Ktedonospora formicarum</name>
    <dbReference type="NCBI Taxonomy" id="2778364"/>
    <lineage>
        <taxon>Bacteria</taxon>
        <taxon>Bacillati</taxon>
        <taxon>Chloroflexota</taxon>
        <taxon>Ktedonobacteria</taxon>
        <taxon>Ktedonobacterales</taxon>
        <taxon>Ktedonobacteraceae</taxon>
        <taxon>Ktedonospora</taxon>
    </lineage>
</organism>
<evidence type="ECO:0000259" key="1">
    <source>
        <dbReference type="Pfam" id="PF01261"/>
    </source>
</evidence>
<dbReference type="InterPro" id="IPR050312">
    <property type="entry name" value="IolE/XylAMocC-like"/>
</dbReference>
<proteinExistence type="predicted"/>
<comment type="caution">
    <text evidence="2">The sequence shown here is derived from an EMBL/GenBank/DDBJ whole genome shotgun (WGS) entry which is preliminary data.</text>
</comment>
<gene>
    <name evidence="2" type="ORF">KSX_19920</name>
</gene>
<dbReference type="InterPro" id="IPR036237">
    <property type="entry name" value="Xyl_isomerase-like_sf"/>
</dbReference>